<feature type="region of interest" description="Disordered" evidence="1">
    <location>
        <begin position="136"/>
        <end position="181"/>
    </location>
</feature>
<feature type="transmembrane region" description="Helical" evidence="2">
    <location>
        <begin position="84"/>
        <end position="103"/>
    </location>
</feature>
<protein>
    <submittedName>
        <fullName evidence="5">TIGR03943 family protein</fullName>
    </submittedName>
</protein>
<evidence type="ECO:0000259" key="3">
    <source>
        <dbReference type="Pfam" id="PF09323"/>
    </source>
</evidence>
<dbReference type="RefSeq" id="WP_122911192.1">
    <property type="nucleotide sequence ID" value="NZ_CBCSBE010000039.1"/>
</dbReference>
<proteinExistence type="predicted"/>
<feature type="domain" description="DUF1980" evidence="4">
    <location>
        <begin position="204"/>
        <end position="329"/>
    </location>
</feature>
<dbReference type="InterPro" id="IPR052955">
    <property type="entry name" value="UPF0703_membrane_permease"/>
</dbReference>
<name>A0A3M8BVD1_9BACL</name>
<gene>
    <name evidence="5" type="ORF">EDM52_22750</name>
</gene>
<dbReference type="EMBL" id="RHHR01000053">
    <property type="protein sequence ID" value="RNB67304.1"/>
    <property type="molecule type" value="Genomic_DNA"/>
</dbReference>
<organism evidence="5 6">
    <name type="scientific">Brevibacillus invocatus</name>
    <dbReference type="NCBI Taxonomy" id="173959"/>
    <lineage>
        <taxon>Bacteria</taxon>
        <taxon>Bacillati</taxon>
        <taxon>Bacillota</taxon>
        <taxon>Bacilli</taxon>
        <taxon>Bacillales</taxon>
        <taxon>Paenibacillaceae</taxon>
        <taxon>Brevibacillus</taxon>
    </lineage>
</organism>
<accession>A0A3M8BVD1</accession>
<dbReference type="Proteomes" id="UP000282028">
    <property type="component" value="Unassembled WGS sequence"/>
</dbReference>
<feature type="domain" description="DUF1980" evidence="3">
    <location>
        <begin position="12"/>
        <end position="118"/>
    </location>
</feature>
<evidence type="ECO:0000259" key="4">
    <source>
        <dbReference type="Pfam" id="PF21537"/>
    </source>
</evidence>
<dbReference type="InterPro" id="IPR048493">
    <property type="entry name" value="DUF1980_N"/>
</dbReference>
<evidence type="ECO:0000313" key="6">
    <source>
        <dbReference type="Proteomes" id="UP000282028"/>
    </source>
</evidence>
<reference evidence="5 6" key="1">
    <citation type="submission" date="2018-10" db="EMBL/GenBank/DDBJ databases">
        <title>Phylogenomics of Brevibacillus.</title>
        <authorList>
            <person name="Dunlap C."/>
        </authorList>
    </citation>
    <scope>NUCLEOTIDE SEQUENCE [LARGE SCALE GENOMIC DNA]</scope>
    <source>
        <strain evidence="5 6">JCM 12215</strain>
    </source>
</reference>
<comment type="caution">
    <text evidence="5">The sequence shown here is derived from an EMBL/GenBank/DDBJ whole genome shotgun (WGS) entry which is preliminary data.</text>
</comment>
<keyword evidence="2" id="KW-0812">Transmembrane</keyword>
<evidence type="ECO:0000256" key="1">
    <source>
        <dbReference type="SAM" id="MobiDB-lite"/>
    </source>
</evidence>
<feature type="transmembrane region" description="Helical" evidence="2">
    <location>
        <begin position="12"/>
        <end position="29"/>
    </location>
</feature>
<evidence type="ECO:0000256" key="2">
    <source>
        <dbReference type="SAM" id="Phobius"/>
    </source>
</evidence>
<keyword evidence="2" id="KW-0472">Membrane</keyword>
<sequence length="337" mass="37822">MDQKKWKRHYLLRSLILSGFAIWIAEMIITERLSHYLAPRLHMLIYVTLVVLIILTVTSIRQIFVGKNEDDCDCDAHKMPQTKWGTLLVYGLFALPLAMGFVMPDKILGSAMAENLGVTLLSNDVRKMAEVNATANSAPHVPAASEQVQDDEAPSAEQASGQDTPQIEQEKQESVLPDSGGKLDDAQLQELFGDSSFGDFYRDIAIYLYKQPIIKLDDKVFLDGLTAMELYAKPFSGKEVETMGFVYHQSDFSELQFVVARFSVSCCTADANVFGILVEDSEAKKYEIDSWVKVRGKLELRSANGYDMLVLRASQVEKVDAPKDPYVYYSFDTPIEN</sequence>
<feature type="compositionally biased region" description="Polar residues" evidence="1">
    <location>
        <begin position="157"/>
        <end position="167"/>
    </location>
</feature>
<dbReference type="Pfam" id="PF21537">
    <property type="entry name" value="DUF1980_C"/>
    <property type="match status" value="1"/>
</dbReference>
<dbReference type="InterPro" id="IPR048447">
    <property type="entry name" value="DUF1980_C"/>
</dbReference>
<dbReference type="PANTHER" id="PTHR40047:SF1">
    <property type="entry name" value="UPF0703 PROTEIN YCGQ"/>
    <property type="match status" value="1"/>
</dbReference>
<dbReference type="NCBIfam" id="TIGR03943">
    <property type="entry name" value="TIGR03943 family putative permease subunit"/>
    <property type="match status" value="1"/>
</dbReference>
<evidence type="ECO:0000313" key="5">
    <source>
        <dbReference type="EMBL" id="RNB67304.1"/>
    </source>
</evidence>
<dbReference type="Pfam" id="PF09323">
    <property type="entry name" value="DUF1980"/>
    <property type="match status" value="1"/>
</dbReference>
<dbReference type="AlphaFoldDB" id="A0A3M8BVD1"/>
<keyword evidence="2" id="KW-1133">Transmembrane helix</keyword>
<dbReference type="OrthoDB" id="9770408at2"/>
<feature type="transmembrane region" description="Helical" evidence="2">
    <location>
        <begin position="41"/>
        <end position="64"/>
    </location>
</feature>
<dbReference type="InterPro" id="IPR015402">
    <property type="entry name" value="DUF1980"/>
</dbReference>
<dbReference type="PANTHER" id="PTHR40047">
    <property type="entry name" value="UPF0703 PROTEIN YCGQ"/>
    <property type="match status" value="1"/>
</dbReference>
<keyword evidence="6" id="KW-1185">Reference proteome</keyword>